<accession>A0A0U4CLA0</accession>
<dbReference type="Pfam" id="PF01575">
    <property type="entry name" value="MaoC_dehydratas"/>
    <property type="match status" value="1"/>
</dbReference>
<dbReference type="EMBL" id="CP011502">
    <property type="protein sequence ID" value="ALX03942.1"/>
    <property type="molecule type" value="Genomic_DNA"/>
</dbReference>
<evidence type="ECO:0000259" key="2">
    <source>
        <dbReference type="Pfam" id="PF01575"/>
    </source>
</evidence>
<dbReference type="PATRIC" id="fig|2041.4.peg.858"/>
<dbReference type="OrthoDB" id="9801735at2"/>
<evidence type="ECO:0000313" key="3">
    <source>
        <dbReference type="EMBL" id="ALX03942.1"/>
    </source>
</evidence>
<sequence length="156" mass="17064">MRVLNDRQEVAESVGTELGVSEWVQVSQERIDLFADATGDRQWIHVDPERAAEGPFGATIAHGYLTLSMLPFLGAQVYAFAGDVARVNYGLNKVRFMTPVTVGSKIRNRVSVVDVHDTDRGQQVTLRHQIEIKGQDKPACVAETVTVLIEAGSQSG</sequence>
<protein>
    <submittedName>
        <fullName evidence="3">Enoyl-CoA hydratase</fullName>
    </submittedName>
</protein>
<dbReference type="InterPro" id="IPR002539">
    <property type="entry name" value="MaoC-like_dom"/>
</dbReference>
<proteinExistence type="inferred from homology"/>
<comment type="similarity">
    <text evidence="1">Belongs to the enoyl-CoA hydratase/isomerase family.</text>
</comment>
<dbReference type="PANTHER" id="PTHR42993">
    <property type="entry name" value="MAOC-LIKE DEHYDRATASE DOMAIN-CONTAINING PROTEIN"/>
    <property type="match status" value="1"/>
</dbReference>
<dbReference type="PANTHER" id="PTHR42993:SF1">
    <property type="entry name" value="MAOC-LIKE DEHYDRATASE DOMAIN-CONTAINING PROTEIN"/>
    <property type="match status" value="1"/>
</dbReference>
<keyword evidence="4" id="KW-1185">Reference proteome</keyword>
<dbReference type="KEGG" id="aer:AERYTH_04105"/>
<evidence type="ECO:0000256" key="1">
    <source>
        <dbReference type="ARBA" id="ARBA00005254"/>
    </source>
</evidence>
<dbReference type="Proteomes" id="UP000067689">
    <property type="component" value="Chromosome"/>
</dbReference>
<dbReference type="InterPro" id="IPR029069">
    <property type="entry name" value="HotDog_dom_sf"/>
</dbReference>
<dbReference type="Gene3D" id="3.10.129.10">
    <property type="entry name" value="Hotdog Thioesterase"/>
    <property type="match status" value="1"/>
</dbReference>
<evidence type="ECO:0000313" key="4">
    <source>
        <dbReference type="Proteomes" id="UP000067689"/>
    </source>
</evidence>
<name>A0A0U4CLA0_9ACTN</name>
<organism evidence="3 4">
    <name type="scientific">Aeromicrobium erythreum</name>
    <dbReference type="NCBI Taxonomy" id="2041"/>
    <lineage>
        <taxon>Bacteria</taxon>
        <taxon>Bacillati</taxon>
        <taxon>Actinomycetota</taxon>
        <taxon>Actinomycetes</taxon>
        <taxon>Propionibacteriales</taxon>
        <taxon>Nocardioidaceae</taxon>
        <taxon>Aeromicrobium</taxon>
    </lineage>
</organism>
<reference evidence="3 4" key="1">
    <citation type="journal article" date="1991" name="Int. J. Syst. Bacteriol.">
        <title>Description of the erythromycin-producing bacterium Arthrobacter sp. strain NRRL B-3381 as Aeromicrobium erythreum gen. nov., sp. nov.</title>
        <authorList>
            <person name="Miller E.S."/>
            <person name="Woese C.R."/>
            <person name="Brenner S."/>
        </authorList>
    </citation>
    <scope>NUCLEOTIDE SEQUENCE [LARGE SCALE GENOMIC DNA]</scope>
    <source>
        <strain evidence="3 4">AR18</strain>
    </source>
</reference>
<feature type="domain" description="MaoC-like" evidence="2">
    <location>
        <begin position="11"/>
        <end position="127"/>
    </location>
</feature>
<dbReference type="SUPFAM" id="SSF54637">
    <property type="entry name" value="Thioesterase/thiol ester dehydrase-isomerase"/>
    <property type="match status" value="1"/>
</dbReference>
<dbReference type="STRING" id="2041.AERYTH_04105"/>
<dbReference type="RefSeq" id="WP_067855010.1">
    <property type="nucleotide sequence ID" value="NZ_CP011502.1"/>
</dbReference>
<dbReference type="AlphaFoldDB" id="A0A0U4CLA0"/>
<dbReference type="CDD" id="cd03450">
    <property type="entry name" value="NodN"/>
    <property type="match status" value="1"/>
</dbReference>
<dbReference type="InterPro" id="IPR039375">
    <property type="entry name" value="NodN-like"/>
</dbReference>
<gene>
    <name evidence="3" type="ORF">AERYTH_04105</name>
</gene>